<evidence type="ECO:0000256" key="1">
    <source>
        <dbReference type="ARBA" id="ARBA00005189"/>
    </source>
</evidence>
<organism evidence="6 7">
    <name type="scientific">Paracidobacterium acidisoli</name>
    <dbReference type="NCBI Taxonomy" id="2303751"/>
    <lineage>
        <taxon>Bacteria</taxon>
        <taxon>Pseudomonadati</taxon>
        <taxon>Acidobacteriota</taxon>
        <taxon>Terriglobia</taxon>
        <taxon>Terriglobales</taxon>
        <taxon>Acidobacteriaceae</taxon>
        <taxon>Paracidobacterium</taxon>
    </lineage>
</organism>
<dbReference type="Pfam" id="PF01553">
    <property type="entry name" value="Acyltransferase"/>
    <property type="match status" value="1"/>
</dbReference>
<proteinExistence type="predicted"/>
<keyword evidence="4" id="KW-0812">Transmembrane</keyword>
<comment type="pathway">
    <text evidence="1">Lipid metabolism.</text>
</comment>
<dbReference type="SMART" id="SM00563">
    <property type="entry name" value="PlsC"/>
    <property type="match status" value="1"/>
</dbReference>
<gene>
    <name evidence="6" type="ORF">D0Y96_18605</name>
</gene>
<dbReference type="PANTHER" id="PTHR10434:SF11">
    <property type="entry name" value="1-ACYL-SN-GLYCEROL-3-PHOSPHATE ACYLTRANSFERASE"/>
    <property type="match status" value="1"/>
</dbReference>
<dbReference type="PANTHER" id="PTHR10434">
    <property type="entry name" value="1-ACYL-SN-GLYCEROL-3-PHOSPHATE ACYLTRANSFERASE"/>
    <property type="match status" value="1"/>
</dbReference>
<dbReference type="InterPro" id="IPR002123">
    <property type="entry name" value="Plipid/glycerol_acylTrfase"/>
</dbReference>
<accession>A0A372IJM4</accession>
<dbReference type="GO" id="GO:0006654">
    <property type="term" value="P:phosphatidic acid biosynthetic process"/>
    <property type="evidence" value="ECO:0007669"/>
    <property type="project" value="TreeGrafter"/>
</dbReference>
<evidence type="ECO:0000256" key="2">
    <source>
        <dbReference type="ARBA" id="ARBA00022679"/>
    </source>
</evidence>
<evidence type="ECO:0000259" key="5">
    <source>
        <dbReference type="SMART" id="SM00563"/>
    </source>
</evidence>
<keyword evidence="4" id="KW-1133">Transmembrane helix</keyword>
<feature type="domain" description="Phospholipid/glycerol acyltransferase" evidence="5">
    <location>
        <begin position="68"/>
        <end position="183"/>
    </location>
</feature>
<keyword evidence="2 6" id="KW-0808">Transferase</keyword>
<dbReference type="EMBL" id="QVQT01000007">
    <property type="protein sequence ID" value="RFU15146.1"/>
    <property type="molecule type" value="Genomic_DNA"/>
</dbReference>
<evidence type="ECO:0000256" key="4">
    <source>
        <dbReference type="SAM" id="Phobius"/>
    </source>
</evidence>
<dbReference type="Proteomes" id="UP000264702">
    <property type="component" value="Unassembled WGS sequence"/>
</dbReference>
<dbReference type="GO" id="GO:0003841">
    <property type="term" value="F:1-acylglycerol-3-phosphate O-acyltransferase activity"/>
    <property type="evidence" value="ECO:0007669"/>
    <property type="project" value="TreeGrafter"/>
</dbReference>
<feature type="transmembrane region" description="Helical" evidence="4">
    <location>
        <begin position="38"/>
        <end position="57"/>
    </location>
</feature>
<evidence type="ECO:0000256" key="3">
    <source>
        <dbReference type="ARBA" id="ARBA00023315"/>
    </source>
</evidence>
<dbReference type="RefSeq" id="WP_117303003.1">
    <property type="nucleotide sequence ID" value="NZ_QVQT02000007.1"/>
</dbReference>
<sequence>MFASLKLLLVYVVLAIPAAAVGIPITLVSGDITMLYGWAMWILHAGLKFAGIQIVATRREPLDPAQRYIYLANHISNLDPPVLLPLVPGRLSVFIKRSLLRIPVIGYGMKLGDFIPVDRDGRLESAKESVEKAVRVLESGVNILSFVEGTRSRDGRLQAFKKGPFYLAMETGAPVVPVSIYGTESMMRKGSVKIRPGKAHVVFHPALWPQDFADRDALMAAVREAIASGLPEWMRA</sequence>
<name>A0A372IJM4_9BACT</name>
<keyword evidence="7" id="KW-1185">Reference proteome</keyword>
<protein>
    <submittedName>
        <fullName evidence="6">1-acyl-sn-glycerol-3-phosphate acyltransferase</fullName>
    </submittedName>
</protein>
<reference evidence="6 7" key="1">
    <citation type="submission" date="2018-08" db="EMBL/GenBank/DDBJ databases">
        <title>Acidipila sp. 4G-K13, an acidobacterium isolated from forest soil.</title>
        <authorList>
            <person name="Gao Z.-H."/>
            <person name="Qiu L.-H."/>
        </authorList>
    </citation>
    <scope>NUCLEOTIDE SEQUENCE [LARGE SCALE GENOMIC DNA]</scope>
    <source>
        <strain evidence="6 7">4G-K13</strain>
    </source>
</reference>
<keyword evidence="4" id="KW-0472">Membrane</keyword>
<dbReference type="CDD" id="cd07989">
    <property type="entry name" value="LPLAT_AGPAT-like"/>
    <property type="match status" value="1"/>
</dbReference>
<dbReference type="SUPFAM" id="SSF69593">
    <property type="entry name" value="Glycerol-3-phosphate (1)-acyltransferase"/>
    <property type="match status" value="1"/>
</dbReference>
<dbReference type="AlphaFoldDB" id="A0A372IJM4"/>
<dbReference type="OrthoDB" id="9803035at2"/>
<keyword evidence="3 6" id="KW-0012">Acyltransferase</keyword>
<comment type="caution">
    <text evidence="6">The sequence shown here is derived from an EMBL/GenBank/DDBJ whole genome shotgun (WGS) entry which is preliminary data.</text>
</comment>
<evidence type="ECO:0000313" key="6">
    <source>
        <dbReference type="EMBL" id="RFU15146.1"/>
    </source>
</evidence>
<evidence type="ECO:0000313" key="7">
    <source>
        <dbReference type="Proteomes" id="UP000264702"/>
    </source>
</evidence>